<evidence type="ECO:0000313" key="2">
    <source>
        <dbReference type="EMBL" id="KAK3602670.1"/>
    </source>
</evidence>
<protein>
    <submittedName>
        <fullName evidence="2">Uncharacterized protein</fullName>
    </submittedName>
</protein>
<keyword evidence="1" id="KW-0732">Signal</keyword>
<evidence type="ECO:0000256" key="1">
    <source>
        <dbReference type="SAM" id="SignalP"/>
    </source>
</evidence>
<reference evidence="2" key="1">
    <citation type="journal article" date="2021" name="Genome Biol. Evol.">
        <title>A High-Quality Reference Genome for a Parasitic Bivalve with Doubly Uniparental Inheritance (Bivalvia: Unionida).</title>
        <authorList>
            <person name="Smith C.H."/>
        </authorList>
    </citation>
    <scope>NUCLEOTIDE SEQUENCE</scope>
    <source>
        <strain evidence="2">CHS0354</strain>
    </source>
</reference>
<sequence length="110" mass="12364">MIYRLVMTGTFLLSVGLFSMIAGSLGKDSSICSTWELDHDSENNQDSSIILLEKNDCPLIYCALFCGMDPSCKSFFHHPSSEMCLGSQSYKRGLPDSQAVQQGWKYYTRM</sequence>
<reference evidence="2" key="3">
    <citation type="submission" date="2023-05" db="EMBL/GenBank/DDBJ databases">
        <authorList>
            <person name="Smith C.H."/>
        </authorList>
    </citation>
    <scope>NUCLEOTIDE SEQUENCE</scope>
    <source>
        <strain evidence="2">CHS0354</strain>
        <tissue evidence="2">Mantle</tissue>
    </source>
</reference>
<keyword evidence="3" id="KW-1185">Reference proteome</keyword>
<dbReference type="AlphaFoldDB" id="A0AAE0W743"/>
<comment type="caution">
    <text evidence="2">The sequence shown here is derived from an EMBL/GenBank/DDBJ whole genome shotgun (WGS) entry which is preliminary data.</text>
</comment>
<feature type="signal peptide" evidence="1">
    <location>
        <begin position="1"/>
        <end position="26"/>
    </location>
</feature>
<dbReference type="EMBL" id="JAEAOA010001484">
    <property type="protein sequence ID" value="KAK3602670.1"/>
    <property type="molecule type" value="Genomic_DNA"/>
</dbReference>
<name>A0AAE0W743_9BIVA</name>
<organism evidence="2 3">
    <name type="scientific">Potamilus streckersoni</name>
    <dbReference type="NCBI Taxonomy" id="2493646"/>
    <lineage>
        <taxon>Eukaryota</taxon>
        <taxon>Metazoa</taxon>
        <taxon>Spiralia</taxon>
        <taxon>Lophotrochozoa</taxon>
        <taxon>Mollusca</taxon>
        <taxon>Bivalvia</taxon>
        <taxon>Autobranchia</taxon>
        <taxon>Heteroconchia</taxon>
        <taxon>Palaeoheterodonta</taxon>
        <taxon>Unionida</taxon>
        <taxon>Unionoidea</taxon>
        <taxon>Unionidae</taxon>
        <taxon>Ambleminae</taxon>
        <taxon>Lampsilini</taxon>
        <taxon>Potamilus</taxon>
    </lineage>
</organism>
<evidence type="ECO:0000313" key="3">
    <source>
        <dbReference type="Proteomes" id="UP001195483"/>
    </source>
</evidence>
<accession>A0AAE0W743</accession>
<feature type="chain" id="PRO_5042003620" evidence="1">
    <location>
        <begin position="27"/>
        <end position="110"/>
    </location>
</feature>
<reference evidence="2" key="2">
    <citation type="journal article" date="2021" name="Genome Biol. Evol.">
        <title>Developing a high-quality reference genome for a parasitic bivalve with doubly uniparental inheritance (Bivalvia: Unionida).</title>
        <authorList>
            <person name="Smith C.H."/>
        </authorList>
    </citation>
    <scope>NUCLEOTIDE SEQUENCE</scope>
    <source>
        <strain evidence="2">CHS0354</strain>
        <tissue evidence="2">Mantle</tissue>
    </source>
</reference>
<dbReference type="Proteomes" id="UP001195483">
    <property type="component" value="Unassembled WGS sequence"/>
</dbReference>
<gene>
    <name evidence="2" type="ORF">CHS0354_024992</name>
</gene>
<proteinExistence type="predicted"/>